<sequence length="127" mass="13838">MRGATQTDQGPVTKSRHFNPRSPCGERRISPCLMPVNRRFQSTLPLRGATIVDSGHSSSSSFQSTLPLRGATHQYQLGKDGDKISIHAPLAGSDGPAGWASAGWWYFNPRSPCGERLTVSDKTRLET</sequence>
<keyword evidence="3" id="KW-1185">Reference proteome</keyword>
<comment type="caution">
    <text evidence="2">The sequence shown here is derived from an EMBL/GenBank/DDBJ whole genome shotgun (WGS) entry which is preliminary data.</text>
</comment>
<dbReference type="Proteomes" id="UP000004946">
    <property type="component" value="Chromosome"/>
</dbReference>
<evidence type="ECO:0000313" key="2">
    <source>
        <dbReference type="EMBL" id="EFT83506.1"/>
    </source>
</evidence>
<dbReference type="eggNOG" id="ENOG5033791">
    <property type="taxonomic scope" value="Bacteria"/>
</dbReference>
<accession>E6K125</accession>
<feature type="region of interest" description="Disordered" evidence="1">
    <location>
        <begin position="1"/>
        <end position="30"/>
    </location>
</feature>
<gene>
    <name evidence="2" type="ORF">HMPREF0620_0511</name>
</gene>
<name>E6K125_PARDN</name>
<reference evidence="2 3" key="1">
    <citation type="submission" date="2010-12" db="EMBL/GenBank/DDBJ databases">
        <authorList>
            <person name="Muzny D."/>
            <person name="Qin X."/>
            <person name="Buhay C."/>
            <person name="Dugan-Rocha S."/>
            <person name="Ding Y."/>
            <person name="Chen G."/>
            <person name="Hawes A."/>
            <person name="Holder M."/>
            <person name="Jhangiani S."/>
            <person name="Johnson A."/>
            <person name="Khan Z."/>
            <person name="Li Z."/>
            <person name="Liu W."/>
            <person name="Liu X."/>
            <person name="Perez L."/>
            <person name="Shen H."/>
            <person name="Wang Q."/>
            <person name="Watt J."/>
            <person name="Xi L."/>
            <person name="Xin Y."/>
            <person name="Zhou J."/>
            <person name="Deng J."/>
            <person name="Jiang H."/>
            <person name="Liu Y."/>
            <person name="Qu J."/>
            <person name="Song X.-Z."/>
            <person name="Zhang L."/>
            <person name="Villasana D."/>
            <person name="Johnson A."/>
            <person name="Liu J."/>
            <person name="Liyanage D."/>
            <person name="Lorensuhewa L."/>
            <person name="Robinson T."/>
            <person name="Song A."/>
            <person name="Song B.-B."/>
            <person name="Dinh H."/>
            <person name="Thornton R."/>
            <person name="Coyle M."/>
            <person name="Francisco L."/>
            <person name="Jackson L."/>
            <person name="Javaid M."/>
            <person name="Korchina V."/>
            <person name="Kovar C."/>
            <person name="Mata R."/>
            <person name="Mathew T."/>
            <person name="Ngo R."/>
            <person name="Nguyen L."/>
            <person name="Nguyen N."/>
            <person name="Okwuonu G."/>
            <person name="Ongeri F."/>
            <person name="Pham C."/>
            <person name="Simmons D."/>
            <person name="Wilczek-Boney K."/>
            <person name="Hale W."/>
            <person name="Jakkamsetti A."/>
            <person name="Pham P."/>
            <person name="Ruth R."/>
            <person name="San Lucas F."/>
            <person name="Warren J."/>
            <person name="Zhang J."/>
            <person name="Zhao Z."/>
            <person name="Zhou C."/>
            <person name="Zhu D."/>
            <person name="Lee S."/>
            <person name="Bess C."/>
            <person name="Blankenburg K."/>
            <person name="Forbes L."/>
            <person name="Fu Q."/>
            <person name="Gubbala S."/>
            <person name="Hirani K."/>
            <person name="Jayaseelan J.C."/>
            <person name="Lara F."/>
            <person name="Munidasa M."/>
            <person name="Palculict T."/>
            <person name="Patil S."/>
            <person name="Pu L.-L."/>
            <person name="Saada N."/>
            <person name="Tang L."/>
            <person name="Weissenberger G."/>
            <person name="Zhu Y."/>
            <person name="Hemphill L."/>
            <person name="Shang Y."/>
            <person name="Youmans B."/>
            <person name="Ayvaz T."/>
            <person name="Ross M."/>
            <person name="Santibanez J."/>
            <person name="Aqrawi P."/>
            <person name="Gross S."/>
            <person name="Joshi V."/>
            <person name="Fowler G."/>
            <person name="Nazareth L."/>
            <person name="Reid J."/>
            <person name="Worley K."/>
            <person name="Petrosino J."/>
            <person name="Highlander S."/>
            <person name="Gibbs R."/>
        </authorList>
    </citation>
    <scope>NUCLEOTIDE SEQUENCE [LARGE SCALE GENOMIC DNA]</scope>
    <source>
        <strain evidence="2 3">DSM 10105</strain>
    </source>
</reference>
<feature type="compositionally biased region" description="Polar residues" evidence="1">
    <location>
        <begin position="1"/>
        <end position="12"/>
    </location>
</feature>
<dbReference type="EMBL" id="AEON01000001">
    <property type="protein sequence ID" value="EFT83506.1"/>
    <property type="molecule type" value="Genomic_DNA"/>
</dbReference>
<dbReference type="HOGENOM" id="CLU_1968433_0_0_11"/>
<evidence type="ECO:0000256" key="1">
    <source>
        <dbReference type="SAM" id="MobiDB-lite"/>
    </source>
</evidence>
<dbReference type="AlphaFoldDB" id="E6K125"/>
<evidence type="ECO:0000313" key="3">
    <source>
        <dbReference type="Proteomes" id="UP000004946"/>
    </source>
</evidence>
<proteinExistence type="predicted"/>
<organism evidence="2 3">
    <name type="scientific">Parascardovia denticolens DSM 10105 = JCM 12538</name>
    <dbReference type="NCBI Taxonomy" id="864564"/>
    <lineage>
        <taxon>Bacteria</taxon>
        <taxon>Bacillati</taxon>
        <taxon>Actinomycetota</taxon>
        <taxon>Actinomycetes</taxon>
        <taxon>Bifidobacteriales</taxon>
        <taxon>Bifidobacteriaceae</taxon>
        <taxon>Parascardovia</taxon>
    </lineage>
</organism>
<protein>
    <submittedName>
        <fullName evidence="2">Uncharacterized protein</fullName>
    </submittedName>
</protein>